<name>A0ABT6W553_9ACTN</name>
<keyword evidence="3" id="KW-1185">Reference proteome</keyword>
<organism evidence="2 3">
    <name type="scientific">Streptantibioticus silvisoli</name>
    <dbReference type="NCBI Taxonomy" id="2705255"/>
    <lineage>
        <taxon>Bacteria</taxon>
        <taxon>Bacillati</taxon>
        <taxon>Actinomycetota</taxon>
        <taxon>Actinomycetes</taxon>
        <taxon>Kitasatosporales</taxon>
        <taxon>Streptomycetaceae</taxon>
        <taxon>Streptantibioticus</taxon>
    </lineage>
</organism>
<feature type="region of interest" description="Disordered" evidence="1">
    <location>
        <begin position="418"/>
        <end position="438"/>
    </location>
</feature>
<sequence length="438" mass="49061">MLNNQIIVIDRGLRCQANANDRGVIDAKKLSDRQWEELRSRNVRSAKRQLVQCAKCWQQYREVQWLKTYNTGRGTRVISHQAGESRPDHDYETVESPQHRAHKDRAVLIGEPEGYEPQREAWAPDGKTRADVLLTGALVVAYEYQHSPFSATGRYSAPERTRLAAAVGRTNMWHTDTDTVRGMVPILRTDGDLPPRVIRNVNYRLEFRGGIYYVEIYTCTAGEGHQCPNRKFSGCGKPHARGHVTAGALDDVLRGAPVGAYMPVYDARIVGAPRFFWTDRQSYDRYATHIAGADIALLGGVPAGPEKTRRGVREGHSVQKEAELAAMFAQAVDLTSHAPVPTCRLCGRPTQCVDRDGRPLCFDSHRRERISVLDSSKRRPANRTCTYWLGSEGRYCQNAEEVRRFLCGHRCPAHTPAALSGTPEMPPGPGWPIHRKAA</sequence>
<feature type="region of interest" description="Disordered" evidence="1">
    <location>
        <begin position="80"/>
        <end position="101"/>
    </location>
</feature>
<dbReference type="EMBL" id="JAAGKO020000040">
    <property type="protein sequence ID" value="MDI5965799.1"/>
    <property type="molecule type" value="Genomic_DNA"/>
</dbReference>
<proteinExistence type="predicted"/>
<evidence type="ECO:0000313" key="3">
    <source>
        <dbReference type="Proteomes" id="UP001156398"/>
    </source>
</evidence>
<evidence type="ECO:0000313" key="2">
    <source>
        <dbReference type="EMBL" id="MDI5965799.1"/>
    </source>
</evidence>
<protein>
    <submittedName>
        <fullName evidence="2">Uncharacterized protein</fullName>
    </submittedName>
</protein>
<evidence type="ECO:0000256" key="1">
    <source>
        <dbReference type="SAM" id="MobiDB-lite"/>
    </source>
</evidence>
<gene>
    <name evidence="2" type="ORF">POF43_024235</name>
</gene>
<dbReference type="Proteomes" id="UP001156398">
    <property type="component" value="Unassembled WGS sequence"/>
</dbReference>
<feature type="compositionally biased region" description="Basic and acidic residues" evidence="1">
    <location>
        <begin position="83"/>
        <end position="92"/>
    </location>
</feature>
<comment type="caution">
    <text evidence="2">The sequence shown here is derived from an EMBL/GenBank/DDBJ whole genome shotgun (WGS) entry which is preliminary data.</text>
</comment>
<dbReference type="RefSeq" id="WP_271322960.1">
    <property type="nucleotide sequence ID" value="NZ_JAAGKO020000040.1"/>
</dbReference>
<reference evidence="2 3" key="1">
    <citation type="submission" date="2023-05" db="EMBL/GenBank/DDBJ databases">
        <title>Streptantibioticus silvisoli sp. nov., acidotolerant actinomycetes 1 from pine litter.</title>
        <authorList>
            <person name="Swiecimska M."/>
            <person name="Golinska P."/>
            <person name="Sangal V."/>
            <person name="Wachnowicz B."/>
            <person name="Goodfellow M."/>
        </authorList>
    </citation>
    <scope>NUCLEOTIDE SEQUENCE [LARGE SCALE GENOMIC DNA]</scope>
    <source>
        <strain evidence="2 3">SL54</strain>
    </source>
</reference>
<accession>A0ABT6W553</accession>